<evidence type="ECO:0000256" key="8">
    <source>
        <dbReference type="ARBA" id="ARBA00022801"/>
    </source>
</evidence>
<keyword evidence="11" id="KW-0482">Metalloprotease</keyword>
<keyword evidence="5 15" id="KW-0645">Protease</keyword>
<sequence length="220" mass="24261">MRGLISSPAELLFALVYTLPAVLLAVSLHEFAHGYVSYKLGDPTPKSDGRLSLNPFHHLDLIGTLCLLVFHFGWAKPVQVNPRYYKNPKAGMAVTALAGPIMNFLTAFVGVLGMGILYRVTGGYGGKVLQYFFNLFQYIAIINIGLGTFNLIPVPPLDGSKVLGAVLPSRIYFKYMKYERYGSIILIVLLFVGVLSIPLNFVQQGIFSGMWNIMRLIVGI</sequence>
<evidence type="ECO:0000256" key="5">
    <source>
        <dbReference type="ARBA" id="ARBA00022670"/>
    </source>
</evidence>
<dbReference type="EMBL" id="JAHQCW010000054">
    <property type="protein sequence ID" value="MBU9739274.1"/>
    <property type="molecule type" value="Genomic_DNA"/>
</dbReference>
<accession>A0A949K2Z7</accession>
<dbReference type="GO" id="GO:0006508">
    <property type="term" value="P:proteolysis"/>
    <property type="evidence" value="ECO:0007669"/>
    <property type="project" value="UniProtKB-KW"/>
</dbReference>
<keyword evidence="4" id="KW-1003">Cell membrane</keyword>
<evidence type="ECO:0000313" key="15">
    <source>
        <dbReference type="EMBL" id="MBU9739274.1"/>
    </source>
</evidence>
<feature type="transmembrane region" description="Helical" evidence="13">
    <location>
        <begin position="96"/>
        <end position="119"/>
    </location>
</feature>
<feature type="transmembrane region" description="Helical" evidence="13">
    <location>
        <begin position="12"/>
        <end position="36"/>
    </location>
</feature>
<evidence type="ECO:0000256" key="12">
    <source>
        <dbReference type="ARBA" id="ARBA00023136"/>
    </source>
</evidence>
<evidence type="ECO:0000256" key="10">
    <source>
        <dbReference type="ARBA" id="ARBA00022989"/>
    </source>
</evidence>
<dbReference type="InterPro" id="IPR008915">
    <property type="entry name" value="Peptidase_M50"/>
</dbReference>
<comment type="subcellular location">
    <subcellularLocation>
        <location evidence="2">Cell membrane</location>
        <topology evidence="2">Multi-pass membrane protein</topology>
    </subcellularLocation>
</comment>
<evidence type="ECO:0000313" key="16">
    <source>
        <dbReference type="Proteomes" id="UP000712157"/>
    </source>
</evidence>
<evidence type="ECO:0000256" key="6">
    <source>
        <dbReference type="ARBA" id="ARBA00022692"/>
    </source>
</evidence>
<keyword evidence="7" id="KW-0479">Metal-binding</keyword>
<dbReference type="AlphaFoldDB" id="A0A949K2Z7"/>
<comment type="caution">
    <text evidence="15">The sequence shown here is derived from an EMBL/GenBank/DDBJ whole genome shotgun (WGS) entry which is preliminary data.</text>
</comment>
<dbReference type="PANTHER" id="PTHR35864">
    <property type="entry name" value="ZINC METALLOPROTEASE MJ0611-RELATED"/>
    <property type="match status" value="1"/>
</dbReference>
<feature type="transmembrane region" description="Helical" evidence="13">
    <location>
        <begin position="56"/>
        <end position="75"/>
    </location>
</feature>
<name>A0A949K2Z7_9FIRM</name>
<keyword evidence="8" id="KW-0378">Hydrolase</keyword>
<dbReference type="PANTHER" id="PTHR35864:SF1">
    <property type="entry name" value="ZINC METALLOPROTEASE YWHC-RELATED"/>
    <property type="match status" value="1"/>
</dbReference>
<dbReference type="InterPro" id="IPR052348">
    <property type="entry name" value="Metallopeptidase_M50B"/>
</dbReference>
<keyword evidence="12 13" id="KW-0472">Membrane</keyword>
<evidence type="ECO:0000259" key="14">
    <source>
        <dbReference type="Pfam" id="PF02163"/>
    </source>
</evidence>
<dbReference type="Pfam" id="PF02163">
    <property type="entry name" value="Peptidase_M50"/>
    <property type="match status" value="1"/>
</dbReference>
<feature type="transmembrane region" description="Helical" evidence="13">
    <location>
        <begin position="181"/>
        <end position="201"/>
    </location>
</feature>
<dbReference type="CDD" id="cd06158">
    <property type="entry name" value="S2P-M50_like_1"/>
    <property type="match status" value="1"/>
</dbReference>
<organism evidence="15 16">
    <name type="scientific">Diplocloster agilis</name>
    <dbReference type="NCBI Taxonomy" id="2850323"/>
    <lineage>
        <taxon>Bacteria</taxon>
        <taxon>Bacillati</taxon>
        <taxon>Bacillota</taxon>
        <taxon>Clostridia</taxon>
        <taxon>Lachnospirales</taxon>
        <taxon>Lachnospiraceae</taxon>
        <taxon>Diplocloster</taxon>
    </lineage>
</organism>
<dbReference type="Proteomes" id="UP000712157">
    <property type="component" value="Unassembled WGS sequence"/>
</dbReference>
<evidence type="ECO:0000256" key="11">
    <source>
        <dbReference type="ARBA" id="ARBA00023049"/>
    </source>
</evidence>
<comment type="similarity">
    <text evidence="3">Belongs to the peptidase M50B family.</text>
</comment>
<evidence type="ECO:0000256" key="3">
    <source>
        <dbReference type="ARBA" id="ARBA00007931"/>
    </source>
</evidence>
<protein>
    <submittedName>
        <fullName evidence="15">Site-2 protease family protein</fullName>
    </submittedName>
</protein>
<evidence type="ECO:0000256" key="7">
    <source>
        <dbReference type="ARBA" id="ARBA00022723"/>
    </source>
</evidence>
<evidence type="ECO:0000256" key="1">
    <source>
        <dbReference type="ARBA" id="ARBA00001947"/>
    </source>
</evidence>
<dbReference type="GO" id="GO:0008237">
    <property type="term" value="F:metallopeptidase activity"/>
    <property type="evidence" value="ECO:0007669"/>
    <property type="project" value="UniProtKB-KW"/>
</dbReference>
<evidence type="ECO:0000256" key="13">
    <source>
        <dbReference type="SAM" id="Phobius"/>
    </source>
</evidence>
<dbReference type="InterPro" id="IPR044537">
    <property type="entry name" value="Rip2-like"/>
</dbReference>
<keyword evidence="9" id="KW-0862">Zinc</keyword>
<keyword evidence="6 13" id="KW-0812">Transmembrane</keyword>
<evidence type="ECO:0000256" key="4">
    <source>
        <dbReference type="ARBA" id="ARBA00022475"/>
    </source>
</evidence>
<proteinExistence type="inferred from homology"/>
<comment type="cofactor">
    <cofactor evidence="1">
        <name>Zn(2+)</name>
        <dbReference type="ChEBI" id="CHEBI:29105"/>
    </cofactor>
</comment>
<reference evidence="15" key="1">
    <citation type="submission" date="2021-06" db="EMBL/GenBank/DDBJ databases">
        <title>Description of novel taxa of the family Lachnospiraceae.</title>
        <authorList>
            <person name="Chaplin A.V."/>
            <person name="Sokolova S.R."/>
            <person name="Pikina A.P."/>
            <person name="Korzhanova M."/>
            <person name="Belova V."/>
            <person name="Korostin D."/>
            <person name="Efimov B.A."/>
        </authorList>
    </citation>
    <scope>NUCLEOTIDE SEQUENCE</scope>
    <source>
        <strain evidence="15">ASD5720</strain>
    </source>
</reference>
<feature type="transmembrane region" description="Helical" evidence="13">
    <location>
        <begin position="131"/>
        <end position="152"/>
    </location>
</feature>
<keyword evidence="16" id="KW-1185">Reference proteome</keyword>
<feature type="domain" description="Peptidase M50" evidence="14">
    <location>
        <begin position="132"/>
        <end position="190"/>
    </location>
</feature>
<dbReference type="GO" id="GO:0046872">
    <property type="term" value="F:metal ion binding"/>
    <property type="evidence" value="ECO:0007669"/>
    <property type="project" value="UniProtKB-KW"/>
</dbReference>
<evidence type="ECO:0000256" key="2">
    <source>
        <dbReference type="ARBA" id="ARBA00004651"/>
    </source>
</evidence>
<evidence type="ECO:0000256" key="9">
    <source>
        <dbReference type="ARBA" id="ARBA00022833"/>
    </source>
</evidence>
<keyword evidence="10 13" id="KW-1133">Transmembrane helix</keyword>
<gene>
    <name evidence="15" type="ORF">KTH89_22335</name>
</gene>
<dbReference type="RefSeq" id="WP_158343198.1">
    <property type="nucleotide sequence ID" value="NZ_JAHQCW010000054.1"/>
</dbReference>
<dbReference type="GO" id="GO:0005886">
    <property type="term" value="C:plasma membrane"/>
    <property type="evidence" value="ECO:0007669"/>
    <property type="project" value="UniProtKB-SubCell"/>
</dbReference>